<name>A0A6C0H833_9ZZZZ</name>
<dbReference type="AlphaFoldDB" id="A0A6C0H833"/>
<sequence>MKSKIFNIEHVYYKFKINNLNIIGSYYFI</sequence>
<proteinExistence type="predicted"/>
<dbReference type="EMBL" id="MN739897">
    <property type="protein sequence ID" value="QHT76557.1"/>
    <property type="molecule type" value="Genomic_DNA"/>
</dbReference>
<reference evidence="1" key="1">
    <citation type="journal article" date="2020" name="Nature">
        <title>Giant virus diversity and host interactions through global metagenomics.</title>
        <authorList>
            <person name="Schulz F."/>
            <person name="Roux S."/>
            <person name="Paez-Espino D."/>
            <person name="Jungbluth S."/>
            <person name="Walsh D.A."/>
            <person name="Denef V.J."/>
            <person name="McMahon K.D."/>
            <person name="Konstantinidis K.T."/>
            <person name="Eloe-Fadrosh E.A."/>
            <person name="Kyrpides N.C."/>
            <person name="Woyke T."/>
        </authorList>
    </citation>
    <scope>NUCLEOTIDE SEQUENCE</scope>
    <source>
        <strain evidence="1">GVMAG-M-3300023179-82</strain>
    </source>
</reference>
<protein>
    <submittedName>
        <fullName evidence="1">Uncharacterized protein</fullName>
    </submittedName>
</protein>
<evidence type="ECO:0000313" key="1">
    <source>
        <dbReference type="EMBL" id="QHT76557.1"/>
    </source>
</evidence>
<dbReference type="EMBL" id="MN739897">
    <property type="protein sequence ID" value="QHT76549.1"/>
    <property type="molecule type" value="Genomic_DNA"/>
</dbReference>
<accession>A0A6C0H833</accession>
<organism evidence="1">
    <name type="scientific">viral metagenome</name>
    <dbReference type="NCBI Taxonomy" id="1070528"/>
    <lineage>
        <taxon>unclassified sequences</taxon>
        <taxon>metagenomes</taxon>
        <taxon>organismal metagenomes</taxon>
    </lineage>
</organism>